<dbReference type="GeneID" id="100178656"/>
<protein>
    <submittedName>
        <fullName evidence="1">Uncharacterized LOC100178656</fullName>
    </submittedName>
</protein>
<name>F6Q2C1_CIOIN</name>
<accession>F6Q2C1</accession>
<reference evidence="2" key="1">
    <citation type="journal article" date="2002" name="Science">
        <title>The draft genome of Ciona intestinalis: insights into chordate and vertebrate origins.</title>
        <authorList>
            <person name="Dehal P."/>
            <person name="Satou Y."/>
            <person name="Campbell R.K."/>
            <person name="Chapman J."/>
            <person name="Degnan B."/>
            <person name="De Tomaso A."/>
            <person name="Davidson B."/>
            <person name="Di Gregorio A."/>
            <person name="Gelpke M."/>
            <person name="Goodstein D.M."/>
            <person name="Harafuji N."/>
            <person name="Hastings K.E."/>
            <person name="Ho I."/>
            <person name="Hotta K."/>
            <person name="Huang W."/>
            <person name="Kawashima T."/>
            <person name="Lemaire P."/>
            <person name="Martinez D."/>
            <person name="Meinertzhagen I.A."/>
            <person name="Necula S."/>
            <person name="Nonaka M."/>
            <person name="Putnam N."/>
            <person name="Rash S."/>
            <person name="Saiga H."/>
            <person name="Satake M."/>
            <person name="Terry A."/>
            <person name="Yamada L."/>
            <person name="Wang H.G."/>
            <person name="Awazu S."/>
            <person name="Azumi K."/>
            <person name="Boore J."/>
            <person name="Branno M."/>
            <person name="Chin-Bow S."/>
            <person name="DeSantis R."/>
            <person name="Doyle S."/>
            <person name="Francino P."/>
            <person name="Keys D.N."/>
            <person name="Haga S."/>
            <person name="Hayashi H."/>
            <person name="Hino K."/>
            <person name="Imai K.S."/>
            <person name="Inaba K."/>
            <person name="Kano S."/>
            <person name="Kobayashi K."/>
            <person name="Kobayashi M."/>
            <person name="Lee B.I."/>
            <person name="Makabe K.W."/>
            <person name="Manohar C."/>
            <person name="Matassi G."/>
            <person name="Medina M."/>
            <person name="Mochizuki Y."/>
            <person name="Mount S."/>
            <person name="Morishita T."/>
            <person name="Miura S."/>
            <person name="Nakayama A."/>
            <person name="Nishizaka S."/>
            <person name="Nomoto H."/>
            <person name="Ohta F."/>
            <person name="Oishi K."/>
            <person name="Rigoutsos I."/>
            <person name="Sano M."/>
            <person name="Sasaki A."/>
            <person name="Sasakura Y."/>
            <person name="Shoguchi E."/>
            <person name="Shin-i T."/>
            <person name="Spagnuolo A."/>
            <person name="Stainier D."/>
            <person name="Suzuki M.M."/>
            <person name="Tassy O."/>
            <person name="Takatori N."/>
            <person name="Tokuoka M."/>
            <person name="Yagi K."/>
            <person name="Yoshizaki F."/>
            <person name="Wada S."/>
            <person name="Zhang C."/>
            <person name="Hyatt P.D."/>
            <person name="Larimer F."/>
            <person name="Detter C."/>
            <person name="Doggett N."/>
            <person name="Glavina T."/>
            <person name="Hawkins T."/>
            <person name="Richardson P."/>
            <person name="Lucas S."/>
            <person name="Kohara Y."/>
            <person name="Levine M."/>
            <person name="Satoh N."/>
            <person name="Rokhsar D.S."/>
        </authorList>
    </citation>
    <scope>NUCLEOTIDE SEQUENCE [LARGE SCALE GENOMIC DNA]</scope>
</reference>
<evidence type="ECO:0000313" key="2">
    <source>
        <dbReference type="Proteomes" id="UP000008144"/>
    </source>
</evidence>
<gene>
    <name evidence="1" type="primary">LOC100178656</name>
</gene>
<evidence type="ECO:0000313" key="1">
    <source>
        <dbReference type="Ensembl" id="ENSCINP00000001355.3"/>
    </source>
</evidence>
<dbReference type="HOGENOM" id="CLU_745882_0_0_1"/>
<organism evidence="1 2">
    <name type="scientific">Ciona intestinalis</name>
    <name type="common">Transparent sea squirt</name>
    <name type="synonym">Ascidia intestinalis</name>
    <dbReference type="NCBI Taxonomy" id="7719"/>
    <lineage>
        <taxon>Eukaryota</taxon>
        <taxon>Metazoa</taxon>
        <taxon>Chordata</taxon>
        <taxon>Tunicata</taxon>
        <taxon>Ascidiacea</taxon>
        <taxon>Phlebobranchia</taxon>
        <taxon>Cionidae</taxon>
        <taxon>Ciona</taxon>
    </lineage>
</organism>
<proteinExistence type="predicted"/>
<dbReference type="AlphaFoldDB" id="F6Q2C1"/>
<dbReference type="RefSeq" id="XP_026694706.1">
    <property type="nucleotide sequence ID" value="XM_026838905.1"/>
</dbReference>
<reference evidence="1" key="2">
    <citation type="submission" date="2025-08" db="UniProtKB">
        <authorList>
            <consortium name="Ensembl"/>
        </authorList>
    </citation>
    <scope>IDENTIFICATION</scope>
</reference>
<dbReference type="Proteomes" id="UP000008144">
    <property type="component" value="Unassembled WGS sequence"/>
</dbReference>
<keyword evidence="2" id="KW-1185">Reference proteome</keyword>
<dbReference type="Ensembl" id="ENSCINT00000001355.3">
    <property type="protein sequence ID" value="ENSCINP00000001355.3"/>
    <property type="gene ID" value="ENSCING00000000741.3"/>
</dbReference>
<dbReference type="InParanoid" id="F6Q2C1"/>
<dbReference type="KEGG" id="cin:100178656"/>
<dbReference type="GeneTree" id="ENSGT00530000067791"/>
<sequence>MEEYCSMDYKDYDDTFEALELPSTYTYENALLEWKKKYADLIMDDDVTEDDDLDLSALSASIDRDFSSVSSSSRKRTTDKERETTRQRRELYSRLDAMDDVVDKLEIEASASFALQDRIRMTQGTLSRLEMRQEKITREAIYENVTSQCHIRQLEDEVIQLRMREARHQADIQHLMAENSRLKLQMMKIQPWSNISDPNREIRMTSQTKTNFVKSKSSGLMDVDQLIKPICDGIMQRGALPRCVISSQQALVKAPTVPTKCPLCGHQSKPELRRDVTTKSVSTSTMDLQNIVALQSTVCVMGIFLPIPLVLSCFMTSLDESISNISRVCFASMMPSDPHLADMQAQVIKALGSMRCRILMHNYPQRSKSLI</sequence>
<accession>A0A1W2WEE7</accession>
<reference evidence="1" key="3">
    <citation type="submission" date="2025-09" db="UniProtKB">
        <authorList>
            <consortium name="Ensembl"/>
        </authorList>
    </citation>
    <scope>IDENTIFICATION</scope>
</reference>